<dbReference type="InterPro" id="IPR012337">
    <property type="entry name" value="RNaseH-like_sf"/>
</dbReference>
<dbReference type="EMBL" id="JAOPHQ010005119">
    <property type="protein sequence ID" value="KAK0136987.1"/>
    <property type="molecule type" value="Genomic_DNA"/>
</dbReference>
<dbReference type="InterPro" id="IPR043128">
    <property type="entry name" value="Rev_trsase/Diguanyl_cyclase"/>
</dbReference>
<accession>A0AA47NUU0</accession>
<organism evidence="8 9">
    <name type="scientific">Merluccius polli</name>
    <name type="common">Benguela hake</name>
    <name type="synonym">Merluccius cadenati</name>
    <dbReference type="NCBI Taxonomy" id="89951"/>
    <lineage>
        <taxon>Eukaryota</taxon>
        <taxon>Metazoa</taxon>
        <taxon>Chordata</taxon>
        <taxon>Craniata</taxon>
        <taxon>Vertebrata</taxon>
        <taxon>Euteleostomi</taxon>
        <taxon>Actinopterygii</taxon>
        <taxon>Neopterygii</taxon>
        <taxon>Teleostei</taxon>
        <taxon>Neoteleostei</taxon>
        <taxon>Acanthomorphata</taxon>
        <taxon>Zeiogadaria</taxon>
        <taxon>Gadariae</taxon>
        <taxon>Gadiformes</taxon>
        <taxon>Gadoidei</taxon>
        <taxon>Merlucciidae</taxon>
        <taxon>Merluccius</taxon>
    </lineage>
</organism>
<dbReference type="Gene3D" id="3.30.70.270">
    <property type="match status" value="1"/>
</dbReference>
<evidence type="ECO:0000256" key="4">
    <source>
        <dbReference type="ARBA" id="ARBA00022759"/>
    </source>
</evidence>
<dbReference type="InterPro" id="IPR051320">
    <property type="entry name" value="Viral_Replic_Matur_Polypro"/>
</dbReference>
<sequence>MMTFLGMTGFSSDWIEDYALKTAPLREIMKNAGTTNLRAELTWNADAMAAFEGIKQELQGASALATPDYTKPFLLYVANRSQGYASAVLMQESCRAGKIVNIYTDSAYAHGVCHLFGAVWKMRGFKKTDGSPIMHCDQIVELMLALLLPKQVAIIKCQAHKKGNDYVTKGNSAADEAAKGAANSCGLIQAVLTMPVASPTEDDVARMQEKAGVYEHNMWLKRGAVCTPTGLWRTHDGMLLAPTALLGLLITNAHGFDHCARGEVVRKIRKQGFWSPYLQTMVDNQLNECEVCAKNNEKNRVPEPEDDPPRGVEPGDQVYLRVFRRKWNEPRREGPYKVTNATPTAIQVEGSSTWYHLNHCTKAAQPRTSQERGEETDAAAPETGSQLHDQTRLSQDEEGADAVPDPLRPGANPTGPRTDPRE</sequence>
<evidence type="ECO:0000256" key="1">
    <source>
        <dbReference type="ARBA" id="ARBA00022679"/>
    </source>
</evidence>
<dbReference type="InterPro" id="IPR040643">
    <property type="entry name" value="MLVIN_C"/>
</dbReference>
<evidence type="ECO:0000313" key="8">
    <source>
        <dbReference type="EMBL" id="KAK0136987.1"/>
    </source>
</evidence>
<dbReference type="InterPro" id="IPR043502">
    <property type="entry name" value="DNA/RNA_pol_sf"/>
</dbReference>
<keyword evidence="2" id="KW-0548">Nucleotidyltransferase</keyword>
<protein>
    <submittedName>
        <fullName evidence="8">Gag-Pol polyprotein</fullName>
    </submittedName>
</protein>
<dbReference type="SUPFAM" id="SSF56672">
    <property type="entry name" value="DNA/RNA polymerases"/>
    <property type="match status" value="1"/>
</dbReference>
<dbReference type="GO" id="GO:0006259">
    <property type="term" value="P:DNA metabolic process"/>
    <property type="evidence" value="ECO:0007669"/>
    <property type="project" value="UniProtKB-ARBA"/>
</dbReference>
<proteinExistence type="predicted"/>
<dbReference type="SUPFAM" id="SSF53098">
    <property type="entry name" value="Ribonuclease H-like"/>
    <property type="match status" value="1"/>
</dbReference>
<keyword evidence="3" id="KW-0540">Nuclease</keyword>
<evidence type="ECO:0000259" key="7">
    <source>
        <dbReference type="PROSITE" id="PS50879"/>
    </source>
</evidence>
<gene>
    <name evidence="8" type="primary">gag-pol_13</name>
    <name evidence="8" type="ORF">N1851_026853</name>
</gene>
<dbReference type="Pfam" id="PF18697">
    <property type="entry name" value="MLVIN_C"/>
    <property type="match status" value="1"/>
</dbReference>
<dbReference type="Gene3D" id="3.30.420.10">
    <property type="entry name" value="Ribonuclease H-like superfamily/Ribonuclease H"/>
    <property type="match status" value="1"/>
</dbReference>
<dbReference type="AlphaFoldDB" id="A0AA47NUU0"/>
<dbReference type="InterPro" id="IPR002156">
    <property type="entry name" value="RNaseH_domain"/>
</dbReference>
<dbReference type="GO" id="GO:0003676">
    <property type="term" value="F:nucleic acid binding"/>
    <property type="evidence" value="ECO:0007669"/>
    <property type="project" value="InterPro"/>
</dbReference>
<evidence type="ECO:0000256" key="3">
    <source>
        <dbReference type="ARBA" id="ARBA00022722"/>
    </source>
</evidence>
<dbReference type="InterPro" id="IPR036397">
    <property type="entry name" value="RNaseH_sf"/>
</dbReference>
<keyword evidence="9" id="KW-1185">Reference proteome</keyword>
<evidence type="ECO:0000313" key="9">
    <source>
        <dbReference type="Proteomes" id="UP001174136"/>
    </source>
</evidence>
<evidence type="ECO:0000256" key="5">
    <source>
        <dbReference type="ARBA" id="ARBA00022801"/>
    </source>
</evidence>
<dbReference type="GO" id="GO:0004523">
    <property type="term" value="F:RNA-DNA hybrid ribonuclease activity"/>
    <property type="evidence" value="ECO:0007669"/>
    <property type="project" value="InterPro"/>
</dbReference>
<dbReference type="Pfam" id="PF00075">
    <property type="entry name" value="RNase_H"/>
    <property type="match status" value="1"/>
</dbReference>
<keyword evidence="1" id="KW-0808">Transferase</keyword>
<comment type="caution">
    <text evidence="8">The sequence shown here is derived from an EMBL/GenBank/DDBJ whole genome shotgun (WGS) entry which is preliminary data.</text>
</comment>
<dbReference type="GO" id="GO:0016779">
    <property type="term" value="F:nucleotidyltransferase activity"/>
    <property type="evidence" value="ECO:0007669"/>
    <property type="project" value="UniProtKB-KW"/>
</dbReference>
<feature type="region of interest" description="Disordered" evidence="6">
    <location>
        <begin position="298"/>
        <end position="317"/>
    </location>
</feature>
<feature type="domain" description="RNase H type-1" evidence="7">
    <location>
        <begin position="37"/>
        <end position="183"/>
    </location>
</feature>
<dbReference type="PANTHER" id="PTHR33064">
    <property type="entry name" value="POL PROTEIN"/>
    <property type="match status" value="1"/>
</dbReference>
<feature type="compositionally biased region" description="Basic and acidic residues" evidence="6">
    <location>
        <begin position="298"/>
        <end position="310"/>
    </location>
</feature>
<dbReference type="Gene3D" id="2.30.30.850">
    <property type="match status" value="1"/>
</dbReference>
<dbReference type="PROSITE" id="PS50879">
    <property type="entry name" value="RNASE_H_1"/>
    <property type="match status" value="1"/>
</dbReference>
<evidence type="ECO:0000256" key="6">
    <source>
        <dbReference type="SAM" id="MobiDB-lite"/>
    </source>
</evidence>
<name>A0AA47NUU0_MERPO</name>
<feature type="region of interest" description="Disordered" evidence="6">
    <location>
        <begin position="363"/>
        <end position="422"/>
    </location>
</feature>
<dbReference type="PANTHER" id="PTHR33064:SF37">
    <property type="entry name" value="RIBONUCLEASE H"/>
    <property type="match status" value="1"/>
</dbReference>
<reference evidence="8" key="1">
    <citation type="journal article" date="2023" name="Front. Mar. Sci.">
        <title>A new Merluccius polli reference genome to investigate the effects of global change in West African waters.</title>
        <authorList>
            <person name="Mateo J.L."/>
            <person name="Blanco-Fernandez C."/>
            <person name="Garcia-Vazquez E."/>
            <person name="Machado-Schiaffino G."/>
        </authorList>
    </citation>
    <scope>NUCLEOTIDE SEQUENCE</scope>
    <source>
        <strain evidence="8">C29</strain>
        <tissue evidence="8">Fin</tissue>
    </source>
</reference>
<keyword evidence="5" id="KW-0378">Hydrolase</keyword>
<keyword evidence="4" id="KW-0255">Endonuclease</keyword>
<evidence type="ECO:0000256" key="2">
    <source>
        <dbReference type="ARBA" id="ARBA00022695"/>
    </source>
</evidence>
<dbReference type="Gene3D" id="1.10.340.70">
    <property type="match status" value="1"/>
</dbReference>
<dbReference type="Proteomes" id="UP001174136">
    <property type="component" value="Unassembled WGS sequence"/>
</dbReference>